<dbReference type="Proteomes" id="UP000502196">
    <property type="component" value="Chromosome"/>
</dbReference>
<gene>
    <name evidence="4" type="ORF">COOX1_0442</name>
</gene>
<name>A0A6F9E114_9BACL</name>
<dbReference type="EMBL" id="LR792683">
    <property type="protein sequence ID" value="CAB3390507.1"/>
    <property type="molecule type" value="Genomic_DNA"/>
</dbReference>
<proteinExistence type="predicted"/>
<reference evidence="4 5" key="1">
    <citation type="submission" date="2020-04" db="EMBL/GenBank/DDBJ databases">
        <authorList>
            <person name="Hogendoorn C."/>
        </authorList>
    </citation>
    <scope>NUCLEOTIDE SEQUENCE [LARGE SCALE GENOMIC DNA]</scope>
    <source>
        <strain evidence="4">COOX1</strain>
    </source>
</reference>
<evidence type="ECO:0000313" key="4">
    <source>
        <dbReference type="EMBL" id="CAB3390507.1"/>
    </source>
</evidence>
<protein>
    <recommendedName>
        <fullName evidence="3">Phosphomevalonate dehydratase large subunit-like domain-containing protein</fullName>
    </recommendedName>
</protein>
<dbReference type="PANTHER" id="PTHR36577:SF3">
    <property type="entry name" value="DUF521 DOMAIN PROTEIN (AFU_ORTHOLOGUE AFUA_6G00490)"/>
    <property type="match status" value="1"/>
</dbReference>
<evidence type="ECO:0000256" key="2">
    <source>
        <dbReference type="ARBA" id="ARBA00023239"/>
    </source>
</evidence>
<keyword evidence="1" id="KW-0408">Iron</keyword>
<evidence type="ECO:0000313" key="5">
    <source>
        <dbReference type="Proteomes" id="UP000502196"/>
    </source>
</evidence>
<dbReference type="GO" id="GO:0016829">
    <property type="term" value="F:lyase activity"/>
    <property type="evidence" value="ECO:0007669"/>
    <property type="project" value="UniProtKB-KW"/>
</dbReference>
<evidence type="ECO:0000259" key="3">
    <source>
        <dbReference type="Pfam" id="PF04412"/>
    </source>
</evidence>
<evidence type="ECO:0000256" key="1">
    <source>
        <dbReference type="ARBA" id="ARBA00023004"/>
    </source>
</evidence>
<keyword evidence="2" id="KW-0456">Lyase</keyword>
<organism evidence="4 5">
    <name type="scientific">Kyrpidia spormannii</name>
    <dbReference type="NCBI Taxonomy" id="2055160"/>
    <lineage>
        <taxon>Bacteria</taxon>
        <taxon>Bacillati</taxon>
        <taxon>Bacillota</taxon>
        <taxon>Bacilli</taxon>
        <taxon>Bacillales</taxon>
        <taxon>Alicyclobacillaceae</taxon>
        <taxon>Kyrpidia</taxon>
    </lineage>
</organism>
<dbReference type="AlphaFoldDB" id="A0A6F9E114"/>
<dbReference type="InterPro" id="IPR007506">
    <property type="entry name" value="PMDh-L-like_dom"/>
</dbReference>
<dbReference type="PANTHER" id="PTHR36577">
    <property type="entry name" value="DUF521 DOMAIN PROTEIN (AFU_ORTHOLOGUE AFUA_6G00490)"/>
    <property type="match status" value="1"/>
</dbReference>
<accession>A0A6F9E114</accession>
<dbReference type="RefSeq" id="WP_170084808.1">
    <property type="nucleotide sequence ID" value="NZ_CP047972.1"/>
</dbReference>
<sequence length="401" mass="43638">MLLTAEEQAMLDGEFGEGTALAMRVLVGIGEAFDAPRMVPISRAHVALSNQEADLWFVERMVGLGARCRVAPTVNPGFDLEYFNQAAALEAGDMEQMERTYRAYRAIGAVLNFSCTPYLLDNIPRQGEVVAFSESSATPYVNAVYGARSNRESAQSALCAAVAGRVPEYGLLLAENRRGQIVVDVKAELSSDFDYQLLGYAVPKKIGHRIPVFVGIPDTASPEALMNLCAELNTAGAVPMFHIVGLTPEAPTLEAALGGREPVDTVTVTDRDLLEVREQISQAPGQVDFVLLGCPHLSLRQLQTIAELVRGKKLRVELWINTSAYTREVAARMGLVDVIERAGGHVLQDTCVDQPIWKHLEGKTGATESPKCAYYTKRRQMNFVIRSLEACVQAAIEGVIA</sequence>
<feature type="domain" description="Phosphomevalonate dehydratase large subunit-like" evidence="3">
    <location>
        <begin position="1"/>
        <end position="393"/>
    </location>
</feature>
<dbReference type="Pfam" id="PF04412">
    <property type="entry name" value="AcnX"/>
    <property type="match status" value="1"/>
</dbReference>